<reference evidence="1 2" key="1">
    <citation type="submission" date="2020-08" db="EMBL/GenBank/DDBJ databases">
        <title>Putative novel bacterial strains isolated from necrotic wheat leaf tissues caused by Xanthomonas translucens.</title>
        <authorList>
            <person name="Tambong J.T."/>
        </authorList>
    </citation>
    <scope>NUCLEOTIDE SEQUENCE [LARGE SCALE GENOMIC DNA]</scope>
    <source>
        <strain evidence="1 2">DOAB 1067</strain>
    </source>
</reference>
<dbReference type="Proteomes" id="UP000660131">
    <property type="component" value="Unassembled WGS sequence"/>
</dbReference>
<organism evidence="1 2">
    <name type="scientific">Pseudomonas triticifolii</name>
    <dbReference type="NCBI Taxonomy" id="2762592"/>
    <lineage>
        <taxon>Bacteria</taxon>
        <taxon>Pseudomonadati</taxon>
        <taxon>Pseudomonadota</taxon>
        <taxon>Gammaproteobacteria</taxon>
        <taxon>Pseudomonadales</taxon>
        <taxon>Pseudomonadaceae</taxon>
        <taxon>Pseudomonas</taxon>
    </lineage>
</organism>
<dbReference type="RefSeq" id="WP_187518487.1">
    <property type="nucleotide sequence ID" value="NZ_JACONV010000004.1"/>
</dbReference>
<gene>
    <name evidence="1" type="ORF">H8S56_09385</name>
</gene>
<proteinExistence type="predicted"/>
<sequence length="175" mass="19340">MIPYDTPEAKAQIQRDLKLEPSDIQAVSETNWCLFPYGSEGNCVVTQGLGVLTSKGLILSLYSNHTYTETARILPEQVQCVKTITGRTGVEPFYVFTNDRAVMLTVITSGGQTNLPVQISFFDYLTRRGQLVFTGMDGGYVRKTGRQRIVGGTVRGTAIPWHTSLDITEVFNPCP</sequence>
<evidence type="ECO:0000313" key="1">
    <source>
        <dbReference type="EMBL" id="MBC3955222.1"/>
    </source>
</evidence>
<evidence type="ECO:0000313" key="2">
    <source>
        <dbReference type="Proteomes" id="UP000660131"/>
    </source>
</evidence>
<accession>A0ABR7BDI4</accession>
<protein>
    <submittedName>
        <fullName evidence="1">Uncharacterized protein</fullName>
    </submittedName>
</protein>
<dbReference type="EMBL" id="JACONV010000004">
    <property type="protein sequence ID" value="MBC3955222.1"/>
    <property type="molecule type" value="Genomic_DNA"/>
</dbReference>
<keyword evidence="2" id="KW-1185">Reference proteome</keyword>
<comment type="caution">
    <text evidence="1">The sequence shown here is derived from an EMBL/GenBank/DDBJ whole genome shotgun (WGS) entry which is preliminary data.</text>
</comment>
<name>A0ABR7BDI4_9PSED</name>